<keyword evidence="3" id="KW-1185">Reference proteome</keyword>
<feature type="compositionally biased region" description="Basic and acidic residues" evidence="1">
    <location>
        <begin position="18"/>
        <end position="31"/>
    </location>
</feature>
<dbReference type="Proteomes" id="UP000800036">
    <property type="component" value="Unassembled WGS sequence"/>
</dbReference>
<accession>A0A6A5UI03</accession>
<dbReference type="OrthoDB" id="3805721at2759"/>
<sequence length="142" mass="16493">MNTSHEADPEGPLEAIDTTERPTPERKDNESCSKMIAEKMSTNYPHARERPSAYNPLLFIAALVTRLGHKVDDAEKRDRYIMSHLGELDDRFDELKSELNKNMDTIRRLEDEVNRLKRGSNETEGVRAGRRFQEPRKRARRA</sequence>
<feature type="region of interest" description="Disordered" evidence="1">
    <location>
        <begin position="1"/>
        <end position="31"/>
    </location>
</feature>
<evidence type="ECO:0000313" key="3">
    <source>
        <dbReference type="Proteomes" id="UP000800036"/>
    </source>
</evidence>
<feature type="region of interest" description="Disordered" evidence="1">
    <location>
        <begin position="117"/>
        <end position="142"/>
    </location>
</feature>
<name>A0A6A5UI03_9PLEO</name>
<reference evidence="2" key="1">
    <citation type="journal article" date="2020" name="Stud. Mycol.">
        <title>101 Dothideomycetes genomes: a test case for predicting lifestyles and emergence of pathogens.</title>
        <authorList>
            <person name="Haridas S."/>
            <person name="Albert R."/>
            <person name="Binder M."/>
            <person name="Bloem J."/>
            <person name="Labutti K."/>
            <person name="Salamov A."/>
            <person name="Andreopoulos B."/>
            <person name="Baker S."/>
            <person name="Barry K."/>
            <person name="Bills G."/>
            <person name="Bluhm B."/>
            <person name="Cannon C."/>
            <person name="Castanera R."/>
            <person name="Culley D."/>
            <person name="Daum C."/>
            <person name="Ezra D."/>
            <person name="Gonzalez J."/>
            <person name="Henrissat B."/>
            <person name="Kuo A."/>
            <person name="Liang C."/>
            <person name="Lipzen A."/>
            <person name="Lutzoni F."/>
            <person name="Magnuson J."/>
            <person name="Mondo S."/>
            <person name="Nolan M."/>
            <person name="Ohm R."/>
            <person name="Pangilinan J."/>
            <person name="Park H.-J."/>
            <person name="Ramirez L."/>
            <person name="Alfaro M."/>
            <person name="Sun H."/>
            <person name="Tritt A."/>
            <person name="Yoshinaga Y."/>
            <person name="Zwiers L.-H."/>
            <person name="Turgeon B."/>
            <person name="Goodwin S."/>
            <person name="Spatafora J."/>
            <person name="Crous P."/>
            <person name="Grigoriev I."/>
        </authorList>
    </citation>
    <scope>NUCLEOTIDE SEQUENCE</scope>
    <source>
        <strain evidence="2">CBS 107.79</strain>
    </source>
</reference>
<proteinExistence type="predicted"/>
<dbReference type="EMBL" id="ML976828">
    <property type="protein sequence ID" value="KAF1963970.1"/>
    <property type="molecule type" value="Genomic_DNA"/>
</dbReference>
<evidence type="ECO:0000256" key="1">
    <source>
        <dbReference type="SAM" id="MobiDB-lite"/>
    </source>
</evidence>
<dbReference type="AlphaFoldDB" id="A0A6A5UI03"/>
<evidence type="ECO:0000313" key="2">
    <source>
        <dbReference type="EMBL" id="KAF1963970.1"/>
    </source>
</evidence>
<gene>
    <name evidence="2" type="ORF">BU23DRAFT_576054</name>
</gene>
<feature type="compositionally biased region" description="Basic and acidic residues" evidence="1">
    <location>
        <begin position="117"/>
        <end position="136"/>
    </location>
</feature>
<organism evidence="2 3">
    <name type="scientific">Bimuria novae-zelandiae CBS 107.79</name>
    <dbReference type="NCBI Taxonomy" id="1447943"/>
    <lineage>
        <taxon>Eukaryota</taxon>
        <taxon>Fungi</taxon>
        <taxon>Dikarya</taxon>
        <taxon>Ascomycota</taxon>
        <taxon>Pezizomycotina</taxon>
        <taxon>Dothideomycetes</taxon>
        <taxon>Pleosporomycetidae</taxon>
        <taxon>Pleosporales</taxon>
        <taxon>Massarineae</taxon>
        <taxon>Didymosphaeriaceae</taxon>
        <taxon>Bimuria</taxon>
    </lineage>
</organism>
<protein>
    <submittedName>
        <fullName evidence="2">Uncharacterized protein</fullName>
    </submittedName>
</protein>